<dbReference type="AlphaFoldDB" id="A0ABD5R946"/>
<evidence type="ECO:0000259" key="4">
    <source>
        <dbReference type="Pfam" id="PF13462"/>
    </source>
</evidence>
<dbReference type="EMBL" id="JBHSKX010000001">
    <property type="protein sequence ID" value="MFC5366273.1"/>
    <property type="molecule type" value="Genomic_DNA"/>
</dbReference>
<keyword evidence="6" id="KW-1185">Reference proteome</keyword>
<gene>
    <name evidence="5" type="ORF">ACFPJ5_04935</name>
</gene>
<evidence type="ECO:0000256" key="2">
    <source>
        <dbReference type="ARBA" id="ARBA00022982"/>
    </source>
</evidence>
<evidence type="ECO:0000313" key="6">
    <source>
        <dbReference type="Proteomes" id="UP001596201"/>
    </source>
</evidence>
<dbReference type="PROSITE" id="PS51257">
    <property type="entry name" value="PROKAR_LIPOPROTEIN"/>
    <property type="match status" value="1"/>
</dbReference>
<dbReference type="PROSITE" id="PS51318">
    <property type="entry name" value="TAT"/>
    <property type="match status" value="1"/>
</dbReference>
<name>A0ABD5R946_9EURY</name>
<feature type="domain" description="Thioredoxin-like fold" evidence="4">
    <location>
        <begin position="62"/>
        <end position="200"/>
    </location>
</feature>
<evidence type="ECO:0000256" key="1">
    <source>
        <dbReference type="ARBA" id="ARBA00007787"/>
    </source>
</evidence>
<dbReference type="Pfam" id="PF13462">
    <property type="entry name" value="Thioredoxin_4"/>
    <property type="match status" value="1"/>
</dbReference>
<protein>
    <submittedName>
        <fullName evidence="5">DsbA family protein</fullName>
    </submittedName>
</protein>
<comment type="caution">
    <text evidence="5">The sequence shown here is derived from an EMBL/GenBank/DDBJ whole genome shotgun (WGS) entry which is preliminary data.</text>
</comment>
<evidence type="ECO:0000313" key="5">
    <source>
        <dbReference type="EMBL" id="MFC5366273.1"/>
    </source>
</evidence>
<feature type="region of interest" description="Disordered" evidence="3">
    <location>
        <begin position="35"/>
        <end position="57"/>
    </location>
</feature>
<keyword evidence="2" id="KW-0813">Transport</keyword>
<reference evidence="5 6" key="1">
    <citation type="journal article" date="2019" name="Int. J. Syst. Evol. Microbiol.">
        <title>The Global Catalogue of Microorganisms (GCM) 10K type strain sequencing project: providing services to taxonomists for standard genome sequencing and annotation.</title>
        <authorList>
            <consortium name="The Broad Institute Genomics Platform"/>
            <consortium name="The Broad Institute Genome Sequencing Center for Infectious Disease"/>
            <person name="Wu L."/>
            <person name="Ma J."/>
        </authorList>
    </citation>
    <scope>NUCLEOTIDE SEQUENCE [LARGE SCALE GENOMIC DNA]</scope>
    <source>
        <strain evidence="5 6">CGMCC 1.12237</strain>
    </source>
</reference>
<evidence type="ECO:0000256" key="3">
    <source>
        <dbReference type="SAM" id="MobiDB-lite"/>
    </source>
</evidence>
<dbReference type="InterPro" id="IPR012336">
    <property type="entry name" value="Thioredoxin-like_fold"/>
</dbReference>
<dbReference type="Proteomes" id="UP001596201">
    <property type="component" value="Unassembled WGS sequence"/>
</dbReference>
<keyword evidence="2" id="KW-0249">Electron transport</keyword>
<sequence>MNRRTFLRSAGATGLSAGLVATAGCLGGALGGESTPSGTPFADHPATAGIEDQPRKGELGGNVVLAFEDPSCPRCRTFERQTVPDIEENLVATGQGAYVVRTYPVVYPWGEPAVHALEATYDRDSDAFWSLFAHYFDEQSSFETDNVLDRTAEFLNGETDVDGDAVVADAESGAYDAAVQTDLDAGMNADVGRTTPTVLLFRDGRYVTRASGSVSYDVIGTALGVE</sequence>
<dbReference type="InterPro" id="IPR006311">
    <property type="entry name" value="TAT_signal"/>
</dbReference>
<comment type="similarity">
    <text evidence="1">Belongs to the glutaredoxin family.</text>
</comment>
<organism evidence="5 6">
    <name type="scientific">Salinirubrum litoreum</name>
    <dbReference type="NCBI Taxonomy" id="1126234"/>
    <lineage>
        <taxon>Archaea</taxon>
        <taxon>Methanobacteriati</taxon>
        <taxon>Methanobacteriota</taxon>
        <taxon>Stenosarchaea group</taxon>
        <taxon>Halobacteria</taxon>
        <taxon>Halobacteriales</taxon>
        <taxon>Haloferacaceae</taxon>
        <taxon>Salinirubrum</taxon>
    </lineage>
</organism>
<dbReference type="InterPro" id="IPR036249">
    <property type="entry name" value="Thioredoxin-like_sf"/>
</dbReference>
<accession>A0ABD5R946</accession>
<proteinExistence type="inferred from homology"/>
<dbReference type="SUPFAM" id="SSF52833">
    <property type="entry name" value="Thioredoxin-like"/>
    <property type="match status" value="1"/>
</dbReference>
<dbReference type="Gene3D" id="3.40.30.10">
    <property type="entry name" value="Glutaredoxin"/>
    <property type="match status" value="1"/>
</dbReference>
<dbReference type="RefSeq" id="WP_227228375.1">
    <property type="nucleotide sequence ID" value="NZ_JAJCVJ010000001.1"/>
</dbReference>